<dbReference type="GO" id="GO:0006313">
    <property type="term" value="P:DNA transposition"/>
    <property type="evidence" value="ECO:0007669"/>
    <property type="project" value="InterPro"/>
</dbReference>
<sequence>MTLQCKSKFGKSGNPETVRNDLRKHKYHAIEPQRNPYISKANRQTRFAFAKMYVRQSTEYWENVIFVDESKYNIFGSDGKQNVRWKPNTAMHVVNLQATVKYRGGNQIVWG</sequence>
<dbReference type="InterPro" id="IPR002492">
    <property type="entry name" value="Transposase_Tc1-like"/>
</dbReference>
<protein>
    <submittedName>
        <fullName evidence="2">Transposable element Tc1 transposase</fullName>
    </submittedName>
</protein>
<gene>
    <name evidence="2" type="primary">tc1a_349</name>
    <name evidence="2" type="ORF">TNCV_1241321</name>
</gene>
<dbReference type="AlphaFoldDB" id="A0A8X6WEU4"/>
<dbReference type="EMBL" id="BMAU01021409">
    <property type="protein sequence ID" value="GFY33282.1"/>
    <property type="molecule type" value="Genomic_DNA"/>
</dbReference>
<accession>A0A8X6WEU4</accession>
<dbReference type="GO" id="GO:0003677">
    <property type="term" value="F:DNA binding"/>
    <property type="evidence" value="ECO:0007669"/>
    <property type="project" value="InterPro"/>
</dbReference>
<evidence type="ECO:0000313" key="2">
    <source>
        <dbReference type="EMBL" id="GFY33282.1"/>
    </source>
</evidence>
<keyword evidence="3" id="KW-1185">Reference proteome</keyword>
<dbReference type="Gene3D" id="3.30.420.10">
    <property type="entry name" value="Ribonuclease H-like superfamily/Ribonuclease H"/>
    <property type="match status" value="1"/>
</dbReference>
<evidence type="ECO:0000313" key="3">
    <source>
        <dbReference type="Proteomes" id="UP000887159"/>
    </source>
</evidence>
<dbReference type="Proteomes" id="UP000887159">
    <property type="component" value="Unassembled WGS sequence"/>
</dbReference>
<reference evidence="2" key="1">
    <citation type="submission" date="2020-08" db="EMBL/GenBank/DDBJ databases">
        <title>Multicomponent nature underlies the extraordinary mechanical properties of spider dragline silk.</title>
        <authorList>
            <person name="Kono N."/>
            <person name="Nakamura H."/>
            <person name="Mori M."/>
            <person name="Yoshida Y."/>
            <person name="Ohtoshi R."/>
            <person name="Malay A.D."/>
            <person name="Moran D.A.P."/>
            <person name="Tomita M."/>
            <person name="Numata K."/>
            <person name="Arakawa K."/>
        </authorList>
    </citation>
    <scope>NUCLEOTIDE SEQUENCE</scope>
</reference>
<evidence type="ECO:0000259" key="1">
    <source>
        <dbReference type="Pfam" id="PF01498"/>
    </source>
</evidence>
<feature type="domain" description="Transposase Tc1-like" evidence="1">
    <location>
        <begin position="5"/>
        <end position="54"/>
    </location>
</feature>
<comment type="caution">
    <text evidence="2">The sequence shown here is derived from an EMBL/GenBank/DDBJ whole genome shotgun (WGS) entry which is preliminary data.</text>
</comment>
<dbReference type="GO" id="GO:0015074">
    <property type="term" value="P:DNA integration"/>
    <property type="evidence" value="ECO:0007669"/>
    <property type="project" value="InterPro"/>
</dbReference>
<dbReference type="InterPro" id="IPR036397">
    <property type="entry name" value="RNaseH_sf"/>
</dbReference>
<name>A0A8X6WEU4_TRICX</name>
<dbReference type="Pfam" id="PF01498">
    <property type="entry name" value="HTH_Tnp_Tc3_2"/>
    <property type="match status" value="1"/>
</dbReference>
<organism evidence="2 3">
    <name type="scientific">Trichonephila clavipes</name>
    <name type="common">Golden silk orbweaver</name>
    <name type="synonym">Nephila clavipes</name>
    <dbReference type="NCBI Taxonomy" id="2585209"/>
    <lineage>
        <taxon>Eukaryota</taxon>
        <taxon>Metazoa</taxon>
        <taxon>Ecdysozoa</taxon>
        <taxon>Arthropoda</taxon>
        <taxon>Chelicerata</taxon>
        <taxon>Arachnida</taxon>
        <taxon>Araneae</taxon>
        <taxon>Araneomorphae</taxon>
        <taxon>Entelegynae</taxon>
        <taxon>Araneoidea</taxon>
        <taxon>Nephilidae</taxon>
        <taxon>Trichonephila</taxon>
    </lineage>
</organism>
<proteinExistence type="predicted"/>